<protein>
    <recommendedName>
        <fullName evidence="2">Carbonic anhydrase</fullName>
    </recommendedName>
</protein>
<comment type="caution">
    <text evidence="1">The sequence shown here is derived from an EMBL/GenBank/DDBJ whole genome shotgun (WGS) entry which is preliminary data.</text>
</comment>
<organism evidence="1">
    <name type="scientific">Desulfurella acetivorans</name>
    <dbReference type="NCBI Taxonomy" id="33002"/>
    <lineage>
        <taxon>Bacteria</taxon>
        <taxon>Pseudomonadati</taxon>
        <taxon>Campylobacterota</taxon>
        <taxon>Desulfurellia</taxon>
        <taxon>Desulfurellales</taxon>
        <taxon>Desulfurellaceae</taxon>
        <taxon>Desulfurella</taxon>
    </lineage>
</organism>
<dbReference type="SUPFAM" id="SSF53056">
    <property type="entry name" value="beta-carbonic anhydrase, cab"/>
    <property type="match status" value="1"/>
</dbReference>
<proteinExistence type="predicted"/>
<dbReference type="Pfam" id="PF20393">
    <property type="entry name" value="Pro_CA_2"/>
    <property type="match status" value="1"/>
</dbReference>
<dbReference type="InterPro" id="IPR036874">
    <property type="entry name" value="Carbonic_anhydrase_sf"/>
</dbReference>
<dbReference type="AlphaFoldDB" id="A0A7C6A7M3"/>
<dbReference type="EMBL" id="DRZX01000272">
    <property type="protein sequence ID" value="HHS49325.1"/>
    <property type="molecule type" value="Genomic_DNA"/>
</dbReference>
<accession>A0A7C6A7M3</accession>
<name>A0A7C6A7M3_DESAE</name>
<evidence type="ECO:0000313" key="1">
    <source>
        <dbReference type="EMBL" id="HHS49325.1"/>
    </source>
</evidence>
<gene>
    <name evidence="1" type="ORF">ENM99_05745</name>
</gene>
<reference evidence="1" key="1">
    <citation type="journal article" date="2020" name="mSystems">
        <title>Genome- and Community-Level Interaction Insights into Carbon Utilization and Element Cycling Functions of Hydrothermarchaeota in Hydrothermal Sediment.</title>
        <authorList>
            <person name="Zhou Z."/>
            <person name="Liu Y."/>
            <person name="Xu W."/>
            <person name="Pan J."/>
            <person name="Luo Z.H."/>
            <person name="Li M."/>
        </authorList>
    </citation>
    <scope>NUCLEOTIDE SEQUENCE [LARGE SCALE GENOMIC DNA]</scope>
    <source>
        <strain evidence="1">SpSt-1135</strain>
    </source>
</reference>
<dbReference type="GO" id="GO:0004089">
    <property type="term" value="F:carbonate dehydratase activity"/>
    <property type="evidence" value="ECO:0007669"/>
    <property type="project" value="InterPro"/>
</dbReference>
<dbReference type="InterPro" id="IPR046871">
    <property type="entry name" value="Pro_CA_2"/>
</dbReference>
<sequence>MEFVSAVNCMDGRVQEPVINWMKQRYNAKFVDMITEPGPIKILSDNKNDCLIESIKARLAVSIEKHGSSVIAVVGHYDCAGNPSSKETQINQIKDSIKLISSWFKNVTIIGLWVNQDWQVELLIF</sequence>
<dbReference type="Proteomes" id="UP000886400">
    <property type="component" value="Unassembled WGS sequence"/>
</dbReference>
<dbReference type="GO" id="GO:0008270">
    <property type="term" value="F:zinc ion binding"/>
    <property type="evidence" value="ECO:0007669"/>
    <property type="project" value="InterPro"/>
</dbReference>
<evidence type="ECO:0008006" key="2">
    <source>
        <dbReference type="Google" id="ProtNLM"/>
    </source>
</evidence>